<dbReference type="InterPro" id="IPR022907">
    <property type="entry name" value="VapC_family"/>
</dbReference>
<evidence type="ECO:0000256" key="6">
    <source>
        <dbReference type="HAMAP-Rule" id="MF_00265"/>
    </source>
</evidence>
<dbReference type="AlphaFoldDB" id="A0A1B1NEI2"/>
<keyword evidence="5 6" id="KW-0460">Magnesium</keyword>
<dbReference type="Gene3D" id="3.40.50.1010">
    <property type="entry name" value="5'-nuclease"/>
    <property type="match status" value="1"/>
</dbReference>
<keyword evidence="3 6" id="KW-0479">Metal-binding</keyword>
<gene>
    <name evidence="6" type="primary">vapC</name>
    <name evidence="8" type="ORF">SGUI_2369</name>
</gene>
<evidence type="ECO:0000256" key="2">
    <source>
        <dbReference type="ARBA" id="ARBA00022722"/>
    </source>
</evidence>
<feature type="domain" description="PIN" evidence="7">
    <location>
        <begin position="2"/>
        <end position="119"/>
    </location>
</feature>
<dbReference type="OrthoDB" id="3696351at2"/>
<dbReference type="SUPFAM" id="SSF88723">
    <property type="entry name" value="PIN domain-like"/>
    <property type="match status" value="1"/>
</dbReference>
<protein>
    <recommendedName>
        <fullName evidence="6">Ribonuclease VapC</fullName>
        <shortName evidence="6">RNase VapC</shortName>
        <ecNumber evidence="6">3.1.-.-</ecNumber>
    </recommendedName>
    <alternativeName>
        <fullName evidence="6">Toxin VapC</fullName>
    </alternativeName>
</protein>
<comment type="cofactor">
    <cofactor evidence="6">
        <name>Mg(2+)</name>
        <dbReference type="ChEBI" id="CHEBI:18420"/>
    </cofactor>
</comment>
<dbReference type="InterPro" id="IPR002716">
    <property type="entry name" value="PIN_dom"/>
</dbReference>
<evidence type="ECO:0000256" key="5">
    <source>
        <dbReference type="ARBA" id="ARBA00022842"/>
    </source>
</evidence>
<dbReference type="EMBL" id="CP014989">
    <property type="protein sequence ID" value="ANS79765.1"/>
    <property type="molecule type" value="Genomic_DNA"/>
</dbReference>
<proteinExistence type="inferred from homology"/>
<dbReference type="GO" id="GO:0090729">
    <property type="term" value="F:toxin activity"/>
    <property type="evidence" value="ECO:0007669"/>
    <property type="project" value="UniProtKB-KW"/>
</dbReference>
<evidence type="ECO:0000256" key="4">
    <source>
        <dbReference type="ARBA" id="ARBA00022801"/>
    </source>
</evidence>
<dbReference type="Proteomes" id="UP000092482">
    <property type="component" value="Chromosome"/>
</dbReference>
<evidence type="ECO:0000256" key="1">
    <source>
        <dbReference type="ARBA" id="ARBA00022649"/>
    </source>
</evidence>
<dbReference type="GO" id="GO:0000287">
    <property type="term" value="F:magnesium ion binding"/>
    <property type="evidence" value="ECO:0007669"/>
    <property type="project" value="UniProtKB-UniRule"/>
</dbReference>
<evidence type="ECO:0000313" key="9">
    <source>
        <dbReference type="Proteomes" id="UP000092482"/>
    </source>
</evidence>
<reference evidence="8 9" key="1">
    <citation type="submission" date="2016-03" db="EMBL/GenBank/DDBJ databases">
        <title>Shallow-sea hydrothermal system.</title>
        <authorList>
            <person name="Tang K."/>
        </authorList>
    </citation>
    <scope>NUCLEOTIDE SEQUENCE [LARGE SCALE GENOMIC DNA]</scope>
    <source>
        <strain evidence="8 9">JLT9</strain>
    </source>
</reference>
<keyword evidence="6" id="KW-0800">Toxin</keyword>
<comment type="function">
    <text evidence="6">Toxic component of a toxin-antitoxin (TA) system. An RNase.</text>
</comment>
<keyword evidence="1 6" id="KW-1277">Toxin-antitoxin system</keyword>
<evidence type="ECO:0000313" key="8">
    <source>
        <dbReference type="EMBL" id="ANS79765.1"/>
    </source>
</evidence>
<evidence type="ECO:0000256" key="3">
    <source>
        <dbReference type="ARBA" id="ARBA00022723"/>
    </source>
</evidence>
<sequence length="130" mass="13925">MITLDASLVIAHLEPSEQHHLAVSTFLRDHAHEPFLMHSLTVTEVLVGAVATGRGQELLDDLRAIGVQVADRDDGEPLRLATLRSTTGLKLPDCCALHTALQSGSMLGTLDLRLASVARARHLRVGPLPG</sequence>
<keyword evidence="4 6" id="KW-0378">Hydrolase</keyword>
<name>A0A1B1NEI2_9MICO</name>
<dbReference type="GO" id="GO:0016787">
    <property type="term" value="F:hydrolase activity"/>
    <property type="evidence" value="ECO:0007669"/>
    <property type="project" value="UniProtKB-KW"/>
</dbReference>
<dbReference type="HAMAP" id="MF_00265">
    <property type="entry name" value="VapC_Nob1"/>
    <property type="match status" value="1"/>
</dbReference>
<evidence type="ECO:0000259" key="7">
    <source>
        <dbReference type="Pfam" id="PF01850"/>
    </source>
</evidence>
<dbReference type="KEGG" id="serj:SGUI_2369"/>
<dbReference type="InterPro" id="IPR029060">
    <property type="entry name" value="PIN-like_dom_sf"/>
</dbReference>
<dbReference type="STRING" id="1758689.SGUI_2369"/>
<keyword evidence="9" id="KW-1185">Reference proteome</keyword>
<dbReference type="Pfam" id="PF01850">
    <property type="entry name" value="PIN"/>
    <property type="match status" value="1"/>
</dbReference>
<dbReference type="RefSeq" id="WP_066640625.1">
    <property type="nucleotide sequence ID" value="NZ_CP014989.1"/>
</dbReference>
<accession>A0A1B1NEI2</accession>
<dbReference type="GO" id="GO:0004540">
    <property type="term" value="F:RNA nuclease activity"/>
    <property type="evidence" value="ECO:0007669"/>
    <property type="project" value="InterPro"/>
</dbReference>
<dbReference type="EC" id="3.1.-.-" evidence="6"/>
<feature type="binding site" evidence="6">
    <location>
        <position position="5"/>
    </location>
    <ligand>
        <name>Mg(2+)</name>
        <dbReference type="ChEBI" id="CHEBI:18420"/>
    </ligand>
</feature>
<keyword evidence="2 6" id="KW-0540">Nuclease</keyword>
<feature type="binding site" evidence="6">
    <location>
        <position position="93"/>
    </location>
    <ligand>
        <name>Mg(2+)</name>
        <dbReference type="ChEBI" id="CHEBI:18420"/>
    </ligand>
</feature>
<organism evidence="8 9">
    <name type="scientific">Serinicoccus hydrothermalis</name>
    <dbReference type="NCBI Taxonomy" id="1758689"/>
    <lineage>
        <taxon>Bacteria</taxon>
        <taxon>Bacillati</taxon>
        <taxon>Actinomycetota</taxon>
        <taxon>Actinomycetes</taxon>
        <taxon>Micrococcales</taxon>
        <taxon>Ornithinimicrobiaceae</taxon>
        <taxon>Serinicoccus</taxon>
    </lineage>
</organism>
<comment type="similarity">
    <text evidence="6">Belongs to the PINc/VapC protein family.</text>
</comment>